<feature type="compositionally biased region" description="Polar residues" evidence="1">
    <location>
        <begin position="1"/>
        <end position="11"/>
    </location>
</feature>
<name>A0A392R843_9FABA</name>
<comment type="caution">
    <text evidence="2">The sequence shown here is derived from an EMBL/GenBank/DDBJ whole genome shotgun (WGS) entry which is preliminary data.</text>
</comment>
<evidence type="ECO:0000313" key="3">
    <source>
        <dbReference type="Proteomes" id="UP000265520"/>
    </source>
</evidence>
<dbReference type="EMBL" id="LXQA010198413">
    <property type="protein sequence ID" value="MCI32751.1"/>
    <property type="molecule type" value="Genomic_DNA"/>
</dbReference>
<proteinExistence type="predicted"/>
<feature type="region of interest" description="Disordered" evidence="1">
    <location>
        <begin position="68"/>
        <end position="121"/>
    </location>
</feature>
<dbReference type="AlphaFoldDB" id="A0A392R843"/>
<reference evidence="2 3" key="1">
    <citation type="journal article" date="2018" name="Front. Plant Sci.">
        <title>Red Clover (Trifolium pratense) and Zigzag Clover (T. medium) - A Picture of Genomic Similarities and Differences.</title>
        <authorList>
            <person name="Dluhosova J."/>
            <person name="Istvanek J."/>
            <person name="Nedelnik J."/>
            <person name="Repkova J."/>
        </authorList>
    </citation>
    <scope>NUCLEOTIDE SEQUENCE [LARGE SCALE GENOMIC DNA]</scope>
    <source>
        <strain evidence="3">cv. 10/8</strain>
        <tissue evidence="2">Leaf</tissue>
    </source>
</reference>
<evidence type="ECO:0000256" key="1">
    <source>
        <dbReference type="SAM" id="MobiDB-lite"/>
    </source>
</evidence>
<feature type="compositionally biased region" description="Basic and acidic residues" evidence="1">
    <location>
        <begin position="112"/>
        <end position="121"/>
    </location>
</feature>
<keyword evidence="3" id="KW-1185">Reference proteome</keyword>
<organism evidence="2 3">
    <name type="scientific">Trifolium medium</name>
    <dbReference type="NCBI Taxonomy" id="97028"/>
    <lineage>
        <taxon>Eukaryota</taxon>
        <taxon>Viridiplantae</taxon>
        <taxon>Streptophyta</taxon>
        <taxon>Embryophyta</taxon>
        <taxon>Tracheophyta</taxon>
        <taxon>Spermatophyta</taxon>
        <taxon>Magnoliopsida</taxon>
        <taxon>eudicotyledons</taxon>
        <taxon>Gunneridae</taxon>
        <taxon>Pentapetalae</taxon>
        <taxon>rosids</taxon>
        <taxon>fabids</taxon>
        <taxon>Fabales</taxon>
        <taxon>Fabaceae</taxon>
        <taxon>Papilionoideae</taxon>
        <taxon>50 kb inversion clade</taxon>
        <taxon>NPAAA clade</taxon>
        <taxon>Hologalegina</taxon>
        <taxon>IRL clade</taxon>
        <taxon>Trifolieae</taxon>
        <taxon>Trifolium</taxon>
    </lineage>
</organism>
<dbReference type="Proteomes" id="UP000265520">
    <property type="component" value="Unassembled WGS sequence"/>
</dbReference>
<sequence>MSKSTRSSTAKENQRLSVPDNVPSPKITQADPVSTVLPQEPKKMMTKSVAVRPKRIPIVSLISTSPELNKESDNRRMKSTAGRNKGISKAQFNVVDEPISATDGTSAGAKTLGKDKIEETL</sequence>
<protein>
    <submittedName>
        <fullName evidence="2">Uncharacterized protein</fullName>
    </submittedName>
</protein>
<feature type="non-terminal residue" evidence="2">
    <location>
        <position position="121"/>
    </location>
</feature>
<feature type="region of interest" description="Disordered" evidence="1">
    <location>
        <begin position="1"/>
        <end position="49"/>
    </location>
</feature>
<evidence type="ECO:0000313" key="2">
    <source>
        <dbReference type="EMBL" id="MCI32751.1"/>
    </source>
</evidence>
<accession>A0A392R843</accession>